<dbReference type="RefSeq" id="WP_215580931.1">
    <property type="nucleotide sequence ID" value="NZ_CP073754.1"/>
</dbReference>
<feature type="domain" description="DUF5615" evidence="1">
    <location>
        <begin position="1"/>
        <end position="107"/>
    </location>
</feature>
<organism evidence="2 3">
    <name type="scientific">Methylomonas paludis</name>
    <dbReference type="NCBI Taxonomy" id="1173101"/>
    <lineage>
        <taxon>Bacteria</taxon>
        <taxon>Pseudomonadati</taxon>
        <taxon>Pseudomonadota</taxon>
        <taxon>Gammaproteobacteria</taxon>
        <taxon>Methylococcales</taxon>
        <taxon>Methylococcaceae</taxon>
        <taxon>Methylomonas</taxon>
    </lineage>
</organism>
<proteinExistence type="predicted"/>
<dbReference type="Pfam" id="PF18480">
    <property type="entry name" value="DUF5615"/>
    <property type="match status" value="1"/>
</dbReference>
<gene>
    <name evidence="2" type="ORF">KEF85_12155</name>
</gene>
<sequence>MIFWIDAQLPPRLANWLIQTFNEAYALRDLNLRDAEDEQIFHTARRPGIVIISKDSDFVEMVLRLGSPPQLLWVTCGNVTNTRLENLLLKVFPRAQELLSQGESIVELTDLDSNQYKNH</sequence>
<dbReference type="EMBL" id="CP073754">
    <property type="protein sequence ID" value="QWF70097.1"/>
    <property type="molecule type" value="Genomic_DNA"/>
</dbReference>
<accession>A0A975R8K3</accession>
<dbReference type="InterPro" id="IPR041049">
    <property type="entry name" value="DUF5615"/>
</dbReference>
<name>A0A975R8K3_9GAMM</name>
<dbReference type="KEGG" id="mpad:KEF85_12155"/>
<evidence type="ECO:0000259" key="1">
    <source>
        <dbReference type="Pfam" id="PF18480"/>
    </source>
</evidence>
<keyword evidence="3" id="KW-1185">Reference proteome</keyword>
<protein>
    <submittedName>
        <fullName evidence="2">DUF5615 family PIN-like protein</fullName>
    </submittedName>
</protein>
<evidence type="ECO:0000313" key="3">
    <source>
        <dbReference type="Proteomes" id="UP000676649"/>
    </source>
</evidence>
<dbReference type="Proteomes" id="UP000676649">
    <property type="component" value="Chromosome"/>
</dbReference>
<evidence type="ECO:0000313" key="2">
    <source>
        <dbReference type="EMBL" id="QWF70097.1"/>
    </source>
</evidence>
<dbReference type="AlphaFoldDB" id="A0A975R8K3"/>
<reference evidence="2" key="1">
    <citation type="submission" date="2021-04" db="EMBL/GenBank/DDBJ databases">
        <title>Draft genome sequence data of methanotrophic Methylovulum sp. strain S1L and Methylomonas sp. strain S2AM isolated from boreal lake water columns.</title>
        <authorList>
            <person name="Rissanen A.J."/>
            <person name="Mangayil R."/>
            <person name="Svenning M.M."/>
            <person name="Khanongnuch R."/>
        </authorList>
    </citation>
    <scope>NUCLEOTIDE SEQUENCE</scope>
    <source>
        <strain evidence="2">S2AM</strain>
    </source>
</reference>